<sequence>MSKSRYEPLVKLKKKGLDTAERALIGANNELTSASEKLSRSYEELSHMTLPTQGSVGEFTQATAMIHAQHLTIDECKNRVHLAQQKQHQMRERFKAAMMDFEKFKYLEVQEMNARLKHLKGQEAKMLDEIGTMTYKRETL</sequence>
<evidence type="ECO:0000256" key="3">
    <source>
        <dbReference type="ARBA" id="ARBA00020392"/>
    </source>
</evidence>
<dbReference type="GO" id="GO:0071973">
    <property type="term" value="P:bacterial-type flagellum-dependent cell motility"/>
    <property type="evidence" value="ECO:0007669"/>
    <property type="project" value="InterPro"/>
</dbReference>
<keyword evidence="6" id="KW-0145">Chemotaxis</keyword>
<organism evidence="12 13">
    <name type="scientific">Sulfuricurvum kujiense</name>
    <dbReference type="NCBI Taxonomy" id="148813"/>
    <lineage>
        <taxon>Bacteria</taxon>
        <taxon>Pseudomonadati</taxon>
        <taxon>Campylobacterota</taxon>
        <taxon>Epsilonproteobacteria</taxon>
        <taxon>Campylobacterales</taxon>
        <taxon>Sulfurimonadaceae</taxon>
        <taxon>Sulfuricurvum</taxon>
    </lineage>
</organism>
<evidence type="ECO:0000256" key="7">
    <source>
        <dbReference type="ARBA" id="ARBA00022795"/>
    </source>
</evidence>
<evidence type="ECO:0000256" key="1">
    <source>
        <dbReference type="ARBA" id="ARBA00004413"/>
    </source>
</evidence>
<keyword evidence="10" id="KW-1006">Bacterial flagellum protein export</keyword>
<keyword evidence="11" id="KW-0175">Coiled coil</keyword>
<keyword evidence="7" id="KW-1005">Bacterial flagellum biogenesis</keyword>
<evidence type="ECO:0000256" key="8">
    <source>
        <dbReference type="ARBA" id="ARBA00022927"/>
    </source>
</evidence>
<comment type="caution">
    <text evidence="12">The sequence shown here is derived from an EMBL/GenBank/DDBJ whole genome shotgun (WGS) entry which is preliminary data.</text>
</comment>
<keyword evidence="5" id="KW-1003">Cell membrane</keyword>
<dbReference type="GO" id="GO:0005886">
    <property type="term" value="C:plasma membrane"/>
    <property type="evidence" value="ECO:0007669"/>
    <property type="project" value="UniProtKB-SubCell"/>
</dbReference>
<protein>
    <recommendedName>
        <fullName evidence="3">Flagellar FliJ protein</fullName>
    </recommendedName>
</protein>
<gene>
    <name evidence="12" type="ORF">CFH83_05945</name>
</gene>
<dbReference type="GO" id="GO:0044781">
    <property type="term" value="P:bacterial-type flagellum organization"/>
    <property type="evidence" value="ECO:0007669"/>
    <property type="project" value="UniProtKB-KW"/>
</dbReference>
<dbReference type="Proteomes" id="UP000228859">
    <property type="component" value="Unassembled WGS sequence"/>
</dbReference>
<evidence type="ECO:0000256" key="11">
    <source>
        <dbReference type="SAM" id="Coils"/>
    </source>
</evidence>
<dbReference type="RefSeq" id="WP_294895542.1">
    <property type="nucleotide sequence ID" value="NZ_DLUI01000083.1"/>
</dbReference>
<evidence type="ECO:0000256" key="6">
    <source>
        <dbReference type="ARBA" id="ARBA00022500"/>
    </source>
</evidence>
<evidence type="ECO:0000313" key="12">
    <source>
        <dbReference type="EMBL" id="DAB38437.1"/>
    </source>
</evidence>
<dbReference type="InterPro" id="IPR053716">
    <property type="entry name" value="Flag_assembly_chemotaxis_eff"/>
</dbReference>
<evidence type="ECO:0000256" key="2">
    <source>
        <dbReference type="ARBA" id="ARBA00010004"/>
    </source>
</evidence>
<dbReference type="GO" id="GO:0015031">
    <property type="term" value="P:protein transport"/>
    <property type="evidence" value="ECO:0007669"/>
    <property type="project" value="UniProtKB-KW"/>
</dbReference>
<dbReference type="InterPro" id="IPR012823">
    <property type="entry name" value="Flagell_FliJ"/>
</dbReference>
<evidence type="ECO:0000256" key="5">
    <source>
        <dbReference type="ARBA" id="ARBA00022475"/>
    </source>
</evidence>
<dbReference type="AlphaFoldDB" id="A0A2D3WI71"/>
<evidence type="ECO:0000313" key="13">
    <source>
        <dbReference type="Proteomes" id="UP000228859"/>
    </source>
</evidence>
<keyword evidence="4" id="KW-0813">Transport</keyword>
<feature type="coiled-coil region" evidence="11">
    <location>
        <begin position="73"/>
        <end position="129"/>
    </location>
</feature>
<dbReference type="GO" id="GO:0006935">
    <property type="term" value="P:chemotaxis"/>
    <property type="evidence" value="ECO:0007669"/>
    <property type="project" value="UniProtKB-KW"/>
</dbReference>
<evidence type="ECO:0000256" key="9">
    <source>
        <dbReference type="ARBA" id="ARBA00023136"/>
    </source>
</evidence>
<proteinExistence type="inferred from homology"/>
<evidence type="ECO:0000256" key="10">
    <source>
        <dbReference type="ARBA" id="ARBA00023225"/>
    </source>
</evidence>
<reference evidence="12 13" key="1">
    <citation type="journal article" date="2017" name="Front. Microbiol.">
        <title>Comparative Genomic Analysis of the Class Epsilonproteobacteria and Proposed Reclassification to Epsilonbacteraeota (phyl. nov.).</title>
        <authorList>
            <person name="Waite D.W."/>
            <person name="Vanwonterghem I."/>
            <person name="Rinke C."/>
            <person name="Parks D.H."/>
            <person name="Zhang Y."/>
            <person name="Takai K."/>
            <person name="Sievert S.M."/>
            <person name="Simon J."/>
            <person name="Campbell B.J."/>
            <person name="Hanson T.E."/>
            <person name="Woyke T."/>
            <person name="Klotz M.G."/>
            <person name="Hugenholtz P."/>
        </authorList>
    </citation>
    <scope>NUCLEOTIDE SEQUENCE [LARGE SCALE GENOMIC DNA]</scope>
    <source>
        <strain evidence="12">UBA12443</strain>
    </source>
</reference>
<name>A0A2D3WI71_9BACT</name>
<accession>A0A2D3WI71</accession>
<keyword evidence="8" id="KW-0653">Protein transport</keyword>
<comment type="similarity">
    <text evidence="2">Belongs to the FliJ family.</text>
</comment>
<dbReference type="GO" id="GO:0009288">
    <property type="term" value="C:bacterial-type flagellum"/>
    <property type="evidence" value="ECO:0007669"/>
    <property type="project" value="InterPro"/>
</dbReference>
<dbReference type="EMBL" id="DLUI01000083">
    <property type="protein sequence ID" value="DAB38437.1"/>
    <property type="molecule type" value="Genomic_DNA"/>
</dbReference>
<evidence type="ECO:0000256" key="4">
    <source>
        <dbReference type="ARBA" id="ARBA00022448"/>
    </source>
</evidence>
<comment type="subcellular location">
    <subcellularLocation>
        <location evidence="1">Cell membrane</location>
        <topology evidence="1">Peripheral membrane protein</topology>
        <orientation evidence="1">Cytoplasmic side</orientation>
    </subcellularLocation>
</comment>
<dbReference type="Gene3D" id="1.10.287.1700">
    <property type="match status" value="1"/>
</dbReference>
<keyword evidence="9" id="KW-0472">Membrane</keyword>
<dbReference type="Pfam" id="PF02050">
    <property type="entry name" value="FliJ"/>
    <property type="match status" value="1"/>
</dbReference>